<dbReference type="Proteomes" id="UP001211005">
    <property type="component" value="Chromosome"/>
</dbReference>
<feature type="transmembrane region" description="Helical" evidence="1">
    <location>
        <begin position="48"/>
        <end position="68"/>
    </location>
</feature>
<gene>
    <name evidence="2" type="ORF">O3303_13800</name>
</gene>
<keyword evidence="1" id="KW-0472">Membrane</keyword>
<evidence type="ECO:0000313" key="2">
    <source>
        <dbReference type="EMBL" id="WBA40892.1"/>
    </source>
</evidence>
<evidence type="ECO:0000313" key="3">
    <source>
        <dbReference type="Proteomes" id="UP001211005"/>
    </source>
</evidence>
<evidence type="ECO:0000256" key="1">
    <source>
        <dbReference type="SAM" id="Phobius"/>
    </source>
</evidence>
<sequence length="150" mass="16148">MTRRFLLLLLGCVVTAVVLAGLLVGFGALLQPQLDIQLHNTYFVLPPYWLVLALLLPLLLLTLAGTMLRRHIPRLTYAGLVVASLLLLFGADYATDALTHLVVLVVPPGFPAGSAAAPARWLLLARALHLAAIAGAGYGCYQLGRRAMRR</sequence>
<organism evidence="2 3">
    <name type="scientific">Hymenobacter canadensis</name>
    <dbReference type="NCBI Taxonomy" id="2999067"/>
    <lineage>
        <taxon>Bacteria</taxon>
        <taxon>Pseudomonadati</taxon>
        <taxon>Bacteroidota</taxon>
        <taxon>Cytophagia</taxon>
        <taxon>Cytophagales</taxon>
        <taxon>Hymenobacteraceae</taxon>
        <taxon>Hymenobacter</taxon>
    </lineage>
</organism>
<keyword evidence="1" id="KW-1133">Transmembrane helix</keyword>
<name>A0ABY7LKC9_9BACT</name>
<feature type="transmembrane region" description="Helical" evidence="1">
    <location>
        <begin position="121"/>
        <end position="141"/>
    </location>
</feature>
<protein>
    <recommendedName>
        <fullName evidence="4">DUF1772 domain-containing protein</fullName>
    </recommendedName>
</protein>
<keyword evidence="3" id="KW-1185">Reference proteome</keyword>
<accession>A0ABY7LKC9</accession>
<evidence type="ECO:0008006" key="4">
    <source>
        <dbReference type="Google" id="ProtNLM"/>
    </source>
</evidence>
<feature type="transmembrane region" description="Helical" evidence="1">
    <location>
        <begin position="75"/>
        <end position="94"/>
    </location>
</feature>
<proteinExistence type="predicted"/>
<dbReference type="RefSeq" id="WP_269558980.1">
    <property type="nucleotide sequence ID" value="NZ_CP114767.1"/>
</dbReference>
<dbReference type="EMBL" id="CP114767">
    <property type="protein sequence ID" value="WBA40892.1"/>
    <property type="molecule type" value="Genomic_DNA"/>
</dbReference>
<keyword evidence="1" id="KW-0812">Transmembrane</keyword>
<reference evidence="2 3" key="1">
    <citation type="submission" date="2022-12" db="EMBL/GenBank/DDBJ databases">
        <title>Hymenobacter canadensis sp. nov. isolated from lake water of the Cambridge Bay, Canada.</title>
        <authorList>
            <person name="Kim W.H."/>
            <person name="Lee Y.M."/>
        </authorList>
    </citation>
    <scope>NUCLEOTIDE SEQUENCE [LARGE SCALE GENOMIC DNA]</scope>
    <source>
        <strain evidence="2 3">PAMC 29467</strain>
    </source>
</reference>